<dbReference type="Gene3D" id="3.40.50.10330">
    <property type="entry name" value="Probable inorganic polyphosphate/atp-NAD kinase, domain 1"/>
    <property type="match status" value="1"/>
</dbReference>
<evidence type="ECO:0000313" key="7">
    <source>
        <dbReference type="Proteomes" id="UP000198921"/>
    </source>
</evidence>
<dbReference type="OrthoDB" id="3208200at2"/>
<keyword evidence="6" id="KW-0808">Transferase</keyword>
<keyword evidence="4" id="KW-1133">Transmembrane helix</keyword>
<dbReference type="PANTHER" id="PTHR12358">
    <property type="entry name" value="SPHINGOSINE KINASE"/>
    <property type="match status" value="1"/>
</dbReference>
<keyword evidence="4" id="KW-0472">Membrane</keyword>
<proteinExistence type="inferred from homology"/>
<dbReference type="Gene3D" id="2.60.200.40">
    <property type="match status" value="1"/>
</dbReference>
<evidence type="ECO:0000256" key="4">
    <source>
        <dbReference type="SAM" id="Phobius"/>
    </source>
</evidence>
<accession>A0A1H3QXZ2</accession>
<keyword evidence="7" id="KW-1185">Reference proteome</keyword>
<keyword evidence="6" id="KW-0418">Kinase</keyword>
<evidence type="ECO:0000313" key="6">
    <source>
        <dbReference type="EMBL" id="SDZ18123.1"/>
    </source>
</evidence>
<dbReference type="EMBL" id="FNOT01000027">
    <property type="protein sequence ID" value="SDZ18123.1"/>
    <property type="molecule type" value="Genomic_DNA"/>
</dbReference>
<evidence type="ECO:0000259" key="5">
    <source>
        <dbReference type="PROSITE" id="PS50146"/>
    </source>
</evidence>
<dbReference type="InterPro" id="IPR017438">
    <property type="entry name" value="ATP-NAD_kinase_N"/>
</dbReference>
<dbReference type="InterPro" id="IPR050187">
    <property type="entry name" value="Lipid_Phosphate_FormReg"/>
</dbReference>
<dbReference type="SUPFAM" id="SSF111331">
    <property type="entry name" value="NAD kinase/diacylglycerol kinase-like"/>
    <property type="match status" value="1"/>
</dbReference>
<evidence type="ECO:0000256" key="3">
    <source>
        <dbReference type="SAM" id="MobiDB-lite"/>
    </source>
</evidence>
<feature type="region of interest" description="Disordered" evidence="3">
    <location>
        <begin position="440"/>
        <end position="461"/>
    </location>
</feature>
<comment type="similarity">
    <text evidence="2">Belongs to the diacylglycerol/lipid kinase family.</text>
</comment>
<feature type="region of interest" description="Disordered" evidence="3">
    <location>
        <begin position="1"/>
        <end position="24"/>
    </location>
</feature>
<dbReference type="Pfam" id="PF00781">
    <property type="entry name" value="DAGK_cat"/>
    <property type="match status" value="1"/>
</dbReference>
<dbReference type="Proteomes" id="UP000198921">
    <property type="component" value="Unassembled WGS sequence"/>
</dbReference>
<gene>
    <name evidence="6" type="ORF">SAMN05660209_04939</name>
</gene>
<comment type="cofactor">
    <cofactor evidence="1">
        <name>Mg(2+)</name>
        <dbReference type="ChEBI" id="CHEBI:18420"/>
    </cofactor>
</comment>
<keyword evidence="4" id="KW-0812">Transmembrane</keyword>
<dbReference type="GO" id="GO:0016301">
    <property type="term" value="F:kinase activity"/>
    <property type="evidence" value="ECO:0007669"/>
    <property type="project" value="UniProtKB-KW"/>
</dbReference>
<feature type="transmembrane region" description="Helical" evidence="4">
    <location>
        <begin position="56"/>
        <end position="75"/>
    </location>
</feature>
<evidence type="ECO:0000256" key="1">
    <source>
        <dbReference type="ARBA" id="ARBA00001946"/>
    </source>
</evidence>
<dbReference type="InterPro" id="IPR001206">
    <property type="entry name" value="Diacylglycerol_kinase_cat_dom"/>
</dbReference>
<feature type="transmembrane region" description="Helical" evidence="4">
    <location>
        <begin position="29"/>
        <end position="50"/>
    </location>
</feature>
<name>A0A1H3QXZ2_9ACTN</name>
<dbReference type="InterPro" id="IPR016064">
    <property type="entry name" value="NAD/diacylglycerol_kinase_sf"/>
</dbReference>
<evidence type="ECO:0000256" key="2">
    <source>
        <dbReference type="ARBA" id="ARBA00005983"/>
    </source>
</evidence>
<dbReference type="STRING" id="1137993.SAMN05660209_04939"/>
<dbReference type="PROSITE" id="PS50146">
    <property type="entry name" value="DAGK"/>
    <property type="match status" value="1"/>
</dbReference>
<reference evidence="7" key="1">
    <citation type="submission" date="2016-10" db="EMBL/GenBank/DDBJ databases">
        <authorList>
            <person name="Varghese N."/>
            <person name="Submissions S."/>
        </authorList>
    </citation>
    <scope>NUCLEOTIDE SEQUENCE [LARGE SCALE GENOMIC DNA]</scope>
    <source>
        <strain evidence="7">DSM 45422</strain>
    </source>
</reference>
<dbReference type="AlphaFoldDB" id="A0A1H3QXZ2"/>
<sequence length="461" mass="47781">MSGPEHRRASSGRDAPARVRRRQRRRRRATAAVALAAAVWVTVLSLAAAVDDFPRGLFLLVCGALVAAGVWEGVLRRGWGRVAGLAGAGAALTGGVLLLIDEGYLRTLLLLGLGALVWHAAARSAFRPDVVLPPAERPRRPVVVVNPRSGNGRAVRAGLAQAARDRGIDVVELRPGEDLAALVRSAVAAGADAVGMAGGDGSQAVVAAVAADAGLPYACIPAGTRNHFAVDLGVDRSDVVGALDALVDGSERVVDLAEVNGRVFVNNVSLGVYAHAVQREGYRAAKVRTLLDAVPGSLGARGGSRDLTWTTPGGRTMQGAAVILVGNNQYRLGGAAGAGTRPAVDQGLLGVTVVDPSDGSARHRRRPWRQWVVHEFRVEATPPVPVGIDGEAAVLDAPVVFRVRPAALRVRIAVHHPGASPSAIEPVGALAALRALARIAGGGDPRQRPSRVPPAVRQQAR</sequence>
<feature type="transmembrane region" description="Helical" evidence="4">
    <location>
        <begin position="82"/>
        <end position="100"/>
    </location>
</feature>
<dbReference type="SMART" id="SM00046">
    <property type="entry name" value="DAGKc"/>
    <property type="match status" value="1"/>
</dbReference>
<protein>
    <submittedName>
        <fullName evidence="6">Diacylglycerol kinase family enzyme</fullName>
    </submittedName>
</protein>
<organism evidence="6 7">
    <name type="scientific">Geodermatophilus africanus</name>
    <dbReference type="NCBI Taxonomy" id="1137993"/>
    <lineage>
        <taxon>Bacteria</taxon>
        <taxon>Bacillati</taxon>
        <taxon>Actinomycetota</taxon>
        <taxon>Actinomycetes</taxon>
        <taxon>Geodermatophilales</taxon>
        <taxon>Geodermatophilaceae</taxon>
        <taxon>Geodermatophilus</taxon>
    </lineage>
</organism>
<dbReference type="PANTHER" id="PTHR12358:SF54">
    <property type="entry name" value="SPHINGOSINE KINASE RELATED PROTEIN"/>
    <property type="match status" value="1"/>
</dbReference>
<feature type="domain" description="DAGKc" evidence="5">
    <location>
        <begin position="136"/>
        <end position="263"/>
    </location>
</feature>